<evidence type="ECO:0000313" key="3">
    <source>
        <dbReference type="Proteomes" id="UP001337681"/>
    </source>
</evidence>
<keyword evidence="1" id="KW-0472">Membrane</keyword>
<feature type="transmembrane region" description="Helical" evidence="1">
    <location>
        <begin position="16"/>
        <end position="38"/>
    </location>
</feature>
<accession>A0ABU7H0L5</accession>
<evidence type="ECO:0000256" key="1">
    <source>
        <dbReference type="SAM" id="Phobius"/>
    </source>
</evidence>
<sequence length="75" mass="8403">MLNNENKPEEKRLTTFIKYSATGFQMLATIGVFAFIGYKIDEKRGSEKPIFMAVLGVIGAVVSLYQVVRSLSKEK</sequence>
<keyword evidence="1" id="KW-1133">Transmembrane helix</keyword>
<reference evidence="2 3" key="1">
    <citation type="submission" date="2024-01" db="EMBL/GenBank/DDBJ databases">
        <title>Pedobacter sp. nov., isolated from oil-contaminated soil.</title>
        <authorList>
            <person name="Le N.T.T."/>
        </authorList>
    </citation>
    <scope>NUCLEOTIDE SEQUENCE [LARGE SCALE GENOMIC DNA]</scope>
    <source>
        <strain evidence="2 3">VNH31</strain>
    </source>
</reference>
<comment type="caution">
    <text evidence="2">The sequence shown here is derived from an EMBL/GenBank/DDBJ whole genome shotgun (WGS) entry which is preliminary data.</text>
</comment>
<proteinExistence type="predicted"/>
<protein>
    <submittedName>
        <fullName evidence="2">AtpZ/AtpI family protein</fullName>
    </submittedName>
</protein>
<gene>
    <name evidence="2" type="ORF">VRU49_05285</name>
</gene>
<dbReference type="Proteomes" id="UP001337681">
    <property type="component" value="Unassembled WGS sequence"/>
</dbReference>
<organism evidence="2 3">
    <name type="scientific">Pedobacter flavus</name>
    <dbReference type="NCBI Taxonomy" id="3113906"/>
    <lineage>
        <taxon>Bacteria</taxon>
        <taxon>Pseudomonadati</taxon>
        <taxon>Bacteroidota</taxon>
        <taxon>Sphingobacteriia</taxon>
        <taxon>Sphingobacteriales</taxon>
        <taxon>Sphingobacteriaceae</taxon>
        <taxon>Pedobacter</taxon>
    </lineage>
</organism>
<feature type="transmembrane region" description="Helical" evidence="1">
    <location>
        <begin position="50"/>
        <end position="68"/>
    </location>
</feature>
<evidence type="ECO:0000313" key="2">
    <source>
        <dbReference type="EMBL" id="MEE1884832.1"/>
    </source>
</evidence>
<keyword evidence="1" id="KW-0812">Transmembrane</keyword>
<keyword evidence="3" id="KW-1185">Reference proteome</keyword>
<dbReference type="EMBL" id="JAZDQU010000001">
    <property type="protein sequence ID" value="MEE1884832.1"/>
    <property type="molecule type" value="Genomic_DNA"/>
</dbReference>
<dbReference type="Pfam" id="PF09527">
    <property type="entry name" value="ATPase_gene1"/>
    <property type="match status" value="1"/>
</dbReference>
<dbReference type="InterPro" id="IPR032820">
    <property type="entry name" value="ATPase_put"/>
</dbReference>
<dbReference type="RefSeq" id="WP_330145742.1">
    <property type="nucleotide sequence ID" value="NZ_JAZDQU010000001.1"/>
</dbReference>
<name>A0ABU7H0L5_9SPHI</name>